<sequence length="50" mass="5550">MPRGTFHRALVDAAGVPTRAQYWVCTLVGFEQGGHLPLNRSHIEEAFTPD</sequence>
<accession>A0A4Y9ZZP8</accession>
<dbReference type="AlphaFoldDB" id="A0A4Y9ZZP8"/>
<reference evidence="1 2" key="1">
    <citation type="submission" date="2019-02" db="EMBL/GenBank/DDBJ databases">
        <title>Genome sequencing of the rare red list fungi Hericium alpestre (H. flagellum).</title>
        <authorList>
            <person name="Buettner E."/>
            <person name="Kellner H."/>
        </authorList>
    </citation>
    <scope>NUCLEOTIDE SEQUENCE [LARGE SCALE GENOMIC DNA]</scope>
    <source>
        <strain evidence="1 2">DSM 108284</strain>
    </source>
</reference>
<name>A0A4Y9ZZP8_9AGAM</name>
<proteinExistence type="predicted"/>
<comment type="caution">
    <text evidence="1">The sequence shown here is derived from an EMBL/GenBank/DDBJ whole genome shotgun (WGS) entry which is preliminary data.</text>
</comment>
<dbReference type="EMBL" id="SFCI01000485">
    <property type="protein sequence ID" value="TFY79537.1"/>
    <property type="molecule type" value="Genomic_DNA"/>
</dbReference>
<organism evidence="1 2">
    <name type="scientific">Hericium alpestre</name>
    <dbReference type="NCBI Taxonomy" id="135208"/>
    <lineage>
        <taxon>Eukaryota</taxon>
        <taxon>Fungi</taxon>
        <taxon>Dikarya</taxon>
        <taxon>Basidiomycota</taxon>
        <taxon>Agaricomycotina</taxon>
        <taxon>Agaricomycetes</taxon>
        <taxon>Russulales</taxon>
        <taxon>Hericiaceae</taxon>
        <taxon>Hericium</taxon>
    </lineage>
</organism>
<evidence type="ECO:0000313" key="1">
    <source>
        <dbReference type="EMBL" id="TFY79537.1"/>
    </source>
</evidence>
<dbReference type="Proteomes" id="UP000298061">
    <property type="component" value="Unassembled WGS sequence"/>
</dbReference>
<keyword evidence="2" id="KW-1185">Reference proteome</keyword>
<protein>
    <submittedName>
        <fullName evidence="1">Uncharacterized protein</fullName>
    </submittedName>
</protein>
<gene>
    <name evidence="1" type="ORF">EWM64_g4476</name>
</gene>
<evidence type="ECO:0000313" key="2">
    <source>
        <dbReference type="Proteomes" id="UP000298061"/>
    </source>
</evidence>